<keyword evidence="1" id="KW-0472">Membrane</keyword>
<reference evidence="2 3" key="1">
    <citation type="journal article" date="2020" name="Harmful Algae">
        <title>Molecular and morphological characterization of a novel dihydroanatoxin-a producing Microcoleus species (cyanobacteria) from the Russian River, California, USA.</title>
        <authorList>
            <person name="Conklin K.Y."/>
            <person name="Stancheva R."/>
            <person name="Otten T.G."/>
            <person name="Fadness R."/>
            <person name="Boyer G.L."/>
            <person name="Read B."/>
            <person name="Zhang X."/>
            <person name="Sheath R.G."/>
        </authorList>
    </citation>
    <scope>NUCLEOTIDE SEQUENCE [LARGE SCALE GENOMIC DNA]</scope>
    <source>
        <strain evidence="2 3">PTRS2</strain>
    </source>
</reference>
<feature type="transmembrane region" description="Helical" evidence="1">
    <location>
        <begin position="7"/>
        <end position="28"/>
    </location>
</feature>
<keyword evidence="1" id="KW-0812">Transmembrane</keyword>
<gene>
    <name evidence="2" type="ORF">WMG39_27140</name>
</gene>
<evidence type="ECO:0000313" key="2">
    <source>
        <dbReference type="EMBL" id="MEK0188491.1"/>
    </source>
</evidence>
<comment type="caution">
    <text evidence="2">The sequence shown here is derived from an EMBL/GenBank/DDBJ whole genome shotgun (WGS) entry which is preliminary data.</text>
</comment>
<name>A0ABU8YWE7_9CYAN</name>
<evidence type="ECO:0008006" key="4">
    <source>
        <dbReference type="Google" id="ProtNLM"/>
    </source>
</evidence>
<dbReference type="Proteomes" id="UP001384579">
    <property type="component" value="Unassembled WGS sequence"/>
</dbReference>
<protein>
    <recommendedName>
        <fullName evidence="4">Permease</fullName>
    </recommendedName>
</protein>
<organism evidence="2 3">
    <name type="scientific">Microcoleus anatoxicus PTRS2</name>
    <dbReference type="NCBI Taxonomy" id="2705321"/>
    <lineage>
        <taxon>Bacteria</taxon>
        <taxon>Bacillati</taxon>
        <taxon>Cyanobacteriota</taxon>
        <taxon>Cyanophyceae</taxon>
        <taxon>Oscillatoriophycideae</taxon>
        <taxon>Oscillatoriales</taxon>
        <taxon>Microcoleaceae</taxon>
        <taxon>Microcoleus</taxon>
        <taxon>Microcoleus anatoxicus</taxon>
    </lineage>
</organism>
<feature type="transmembrane region" description="Helical" evidence="1">
    <location>
        <begin position="40"/>
        <end position="61"/>
    </location>
</feature>
<proteinExistence type="predicted"/>
<dbReference type="RefSeq" id="WP_340542118.1">
    <property type="nucleotide sequence ID" value="NZ_JBBLXS010000639.1"/>
</dbReference>
<keyword evidence="1" id="KW-1133">Transmembrane helix</keyword>
<feature type="transmembrane region" description="Helical" evidence="1">
    <location>
        <begin position="97"/>
        <end position="118"/>
    </location>
</feature>
<sequence length="127" mass="13862">MQATLCFLFFIGMLGDSFTTFLGILGGLGTQIGDPDIGNLAFAAMGTSVITGLNLLTLDVFERKNPIIFMIWAPAVIVDFITSLIGSFTFIKSGSNLLLAYFLVFIITMFITASPAMLRYIQKNPVY</sequence>
<evidence type="ECO:0000256" key="1">
    <source>
        <dbReference type="SAM" id="Phobius"/>
    </source>
</evidence>
<accession>A0ABU8YWE7</accession>
<feature type="transmembrane region" description="Helical" evidence="1">
    <location>
        <begin position="68"/>
        <end position="91"/>
    </location>
</feature>
<evidence type="ECO:0000313" key="3">
    <source>
        <dbReference type="Proteomes" id="UP001384579"/>
    </source>
</evidence>
<dbReference type="EMBL" id="JBBLXS010000639">
    <property type="protein sequence ID" value="MEK0188491.1"/>
    <property type="molecule type" value="Genomic_DNA"/>
</dbReference>
<keyword evidence="3" id="KW-1185">Reference proteome</keyword>